<dbReference type="EMBL" id="PKSM01000403">
    <property type="protein sequence ID" value="POV95711.1"/>
    <property type="molecule type" value="Genomic_DNA"/>
</dbReference>
<feature type="non-terminal residue" evidence="1">
    <location>
        <position position="85"/>
    </location>
</feature>
<name>A0A2S4UET2_9BASI</name>
<keyword evidence="2" id="KW-1185">Reference proteome</keyword>
<dbReference type="VEuPathDB" id="FungiDB:PSTT_07901"/>
<comment type="caution">
    <text evidence="1">The sequence shown here is derived from an EMBL/GenBank/DDBJ whole genome shotgun (WGS) entry which is preliminary data.</text>
</comment>
<evidence type="ECO:0000313" key="2">
    <source>
        <dbReference type="Proteomes" id="UP000238274"/>
    </source>
</evidence>
<sequence>MAFNTDWVNSGLIPVGVELAHAFTFTEEDQLSLDDCPNGTRVLNSSHGLRYGHGYGNGHGGISYSFGTALISNFMTATSHQCMRY</sequence>
<dbReference type="VEuPathDB" id="FungiDB:PSHT_15508"/>
<proteinExistence type="predicted"/>
<gene>
    <name evidence="1" type="ORF">PSHT_15508</name>
</gene>
<dbReference type="AlphaFoldDB" id="A0A2S4UET2"/>
<dbReference type="Proteomes" id="UP000238274">
    <property type="component" value="Unassembled WGS sequence"/>
</dbReference>
<reference evidence="1 2" key="1">
    <citation type="submission" date="2017-12" db="EMBL/GenBank/DDBJ databases">
        <title>Gene loss provides genomic basis for host adaptation in cereal stripe rust fungi.</title>
        <authorList>
            <person name="Xia C."/>
        </authorList>
    </citation>
    <scope>NUCLEOTIDE SEQUENCE [LARGE SCALE GENOMIC DNA]</scope>
    <source>
        <strain evidence="1 2">93TX-2</strain>
    </source>
</reference>
<reference evidence="2" key="3">
    <citation type="journal article" date="2018" name="Mol. Plant Microbe Interact.">
        <title>Genome sequence resources for the wheat stripe rust pathogen (Puccinia striiformis f. sp. tritici) and the barley stripe rust pathogen (Puccinia striiformis f. sp. hordei).</title>
        <authorList>
            <person name="Xia C."/>
            <person name="Wang M."/>
            <person name="Yin C."/>
            <person name="Cornejo O.E."/>
            <person name="Hulbert S.H."/>
            <person name="Chen X."/>
        </authorList>
    </citation>
    <scope>NUCLEOTIDE SEQUENCE [LARGE SCALE GENOMIC DNA]</scope>
    <source>
        <strain evidence="2">93TX-2</strain>
    </source>
</reference>
<accession>A0A2S4UET2</accession>
<reference evidence="2" key="2">
    <citation type="journal article" date="2018" name="BMC Genomics">
        <title>Genomic insights into host adaptation between the wheat stripe rust pathogen (Puccinia striiformis f. sp. tritici) and the barley stripe rust pathogen (Puccinia striiformis f. sp. hordei).</title>
        <authorList>
            <person name="Xia C."/>
            <person name="Wang M."/>
            <person name="Yin C."/>
            <person name="Cornejo O.E."/>
            <person name="Hulbert S.H."/>
            <person name="Chen X."/>
        </authorList>
    </citation>
    <scope>NUCLEOTIDE SEQUENCE [LARGE SCALE GENOMIC DNA]</scope>
    <source>
        <strain evidence="2">93TX-2</strain>
    </source>
</reference>
<evidence type="ECO:0000313" key="1">
    <source>
        <dbReference type="EMBL" id="POV95711.1"/>
    </source>
</evidence>
<protein>
    <submittedName>
        <fullName evidence="1">Uncharacterized protein</fullName>
    </submittedName>
</protein>
<organism evidence="1 2">
    <name type="scientific">Puccinia striiformis</name>
    <dbReference type="NCBI Taxonomy" id="27350"/>
    <lineage>
        <taxon>Eukaryota</taxon>
        <taxon>Fungi</taxon>
        <taxon>Dikarya</taxon>
        <taxon>Basidiomycota</taxon>
        <taxon>Pucciniomycotina</taxon>
        <taxon>Pucciniomycetes</taxon>
        <taxon>Pucciniales</taxon>
        <taxon>Pucciniaceae</taxon>
        <taxon>Puccinia</taxon>
    </lineage>
</organism>